<organism evidence="1 2">
    <name type="scientific">Angiostrongylus cantonensis</name>
    <name type="common">Rat lungworm</name>
    <dbReference type="NCBI Taxonomy" id="6313"/>
    <lineage>
        <taxon>Eukaryota</taxon>
        <taxon>Metazoa</taxon>
        <taxon>Ecdysozoa</taxon>
        <taxon>Nematoda</taxon>
        <taxon>Chromadorea</taxon>
        <taxon>Rhabditida</taxon>
        <taxon>Rhabditina</taxon>
        <taxon>Rhabditomorpha</taxon>
        <taxon>Strongyloidea</taxon>
        <taxon>Metastrongylidae</taxon>
        <taxon>Angiostrongylus</taxon>
    </lineage>
</organism>
<reference evidence="1" key="1">
    <citation type="submission" date="2012-09" db="EMBL/GenBank/DDBJ databases">
        <authorList>
            <person name="Martin A.A."/>
        </authorList>
    </citation>
    <scope>NUCLEOTIDE SEQUENCE</scope>
</reference>
<accession>A0A0K0DMW0</accession>
<dbReference type="Gene3D" id="1.20.5.520">
    <property type="entry name" value="Single helix bin"/>
    <property type="match status" value="1"/>
</dbReference>
<evidence type="ECO:0000313" key="2">
    <source>
        <dbReference type="WBParaSite" id="ACAC_0001306001-mRNA-1"/>
    </source>
</evidence>
<sequence>LPTIEGVTKERRHATILNGIENFSTDQLKHEELEKKVSLPSNEGISQHHCGRFRLFTPTIIVFASKNTHEA</sequence>
<name>A0A0K0DMW0_ANGCA</name>
<evidence type="ECO:0000313" key="1">
    <source>
        <dbReference type="Proteomes" id="UP000035642"/>
    </source>
</evidence>
<dbReference type="WBParaSite" id="ACAC_0001306001-mRNA-1">
    <property type="protein sequence ID" value="ACAC_0001306001-mRNA-1"/>
    <property type="gene ID" value="ACAC_0001306001"/>
</dbReference>
<proteinExistence type="predicted"/>
<dbReference type="STRING" id="6313.A0A0K0DMW0"/>
<reference evidence="2" key="2">
    <citation type="submission" date="2017-02" db="UniProtKB">
        <authorList>
            <consortium name="WormBaseParasite"/>
        </authorList>
    </citation>
    <scope>IDENTIFICATION</scope>
</reference>
<dbReference type="AlphaFoldDB" id="A0A0K0DMW0"/>
<dbReference type="InterPro" id="IPR038386">
    <property type="entry name" value="Beta-thymosin_sf"/>
</dbReference>
<protein>
    <submittedName>
        <fullName evidence="2">Ovule protein</fullName>
    </submittedName>
</protein>
<keyword evidence="1" id="KW-1185">Reference proteome</keyword>
<dbReference type="Proteomes" id="UP000035642">
    <property type="component" value="Unassembled WGS sequence"/>
</dbReference>